<feature type="region of interest" description="Disordered" evidence="1">
    <location>
        <begin position="282"/>
        <end position="356"/>
    </location>
</feature>
<gene>
    <name evidence="2" type="ORF">AAF712_006712</name>
</gene>
<evidence type="ECO:0000256" key="1">
    <source>
        <dbReference type="SAM" id="MobiDB-lite"/>
    </source>
</evidence>
<dbReference type="EMBL" id="JBBXMP010000037">
    <property type="protein sequence ID" value="KAL0066281.1"/>
    <property type="molecule type" value="Genomic_DNA"/>
</dbReference>
<protein>
    <submittedName>
        <fullName evidence="2">Uncharacterized protein</fullName>
    </submittedName>
</protein>
<keyword evidence="3" id="KW-1185">Reference proteome</keyword>
<dbReference type="Pfam" id="PF03525">
    <property type="entry name" value="Meiotic_rec114"/>
    <property type="match status" value="1"/>
</dbReference>
<dbReference type="InterPro" id="IPR004354">
    <property type="entry name" value="Meiotic_Rec114"/>
</dbReference>
<feature type="compositionally biased region" description="Polar residues" evidence="1">
    <location>
        <begin position="329"/>
        <end position="351"/>
    </location>
</feature>
<accession>A0ABR2ZXG2</accession>
<dbReference type="Proteomes" id="UP001437256">
    <property type="component" value="Unassembled WGS sequence"/>
</dbReference>
<organism evidence="2 3">
    <name type="scientific">Marasmius tenuissimus</name>
    <dbReference type="NCBI Taxonomy" id="585030"/>
    <lineage>
        <taxon>Eukaryota</taxon>
        <taxon>Fungi</taxon>
        <taxon>Dikarya</taxon>
        <taxon>Basidiomycota</taxon>
        <taxon>Agaricomycotina</taxon>
        <taxon>Agaricomycetes</taxon>
        <taxon>Agaricomycetidae</taxon>
        <taxon>Agaricales</taxon>
        <taxon>Marasmiineae</taxon>
        <taxon>Marasmiaceae</taxon>
        <taxon>Marasmius</taxon>
    </lineage>
</organism>
<sequence length="396" mass="42922">MSHCLTTATATYTLQKYSRSYPNTGQTSSNEWQHFTNPLIRLVLDVQKSASNQLESVRLRIIWSLEGGPGPNSTNEVVFEDLDLLSFSSIPFRNRLERQQPEGLPLKAVYRDTIVGIRYLHPLDGNTYRRFQVTFASSPAVAQFIQSIETICPCKANNNNPVPAAPAPPPSGQVQTQTHGSFATPSPMKPPPIHPEMPPPNIPAMNRHLSRTQTMLSSNPSFFVAANTQPTGSGLPGYSLPATHSFMGQNPSFQHPYQPALQTIESRIAPSSHALPEQATLPVHTSVSSQMPSSTPQSQPEPMLAPQWSSLPPSSNPSSAPLPDADHPVSSQTIAPSTHSRNPSASASVSAPTDPLLASLREGTRLYELPPARLESLVAEVVREEGFVNLVSSSYS</sequence>
<name>A0ABR2ZXG2_9AGAR</name>
<reference evidence="2 3" key="1">
    <citation type="submission" date="2024-05" db="EMBL/GenBank/DDBJ databases">
        <title>A draft genome resource for the thread blight pathogen Marasmius tenuissimus strain MS-2.</title>
        <authorList>
            <person name="Yulfo-Soto G.E."/>
            <person name="Baruah I.K."/>
            <person name="Amoako-Attah I."/>
            <person name="Bukari Y."/>
            <person name="Meinhardt L.W."/>
            <person name="Bailey B.A."/>
            <person name="Cohen S.P."/>
        </authorList>
    </citation>
    <scope>NUCLEOTIDE SEQUENCE [LARGE SCALE GENOMIC DNA]</scope>
    <source>
        <strain evidence="2 3">MS-2</strain>
    </source>
</reference>
<evidence type="ECO:0000313" key="2">
    <source>
        <dbReference type="EMBL" id="KAL0066281.1"/>
    </source>
</evidence>
<feature type="compositionally biased region" description="Polar residues" evidence="1">
    <location>
        <begin position="172"/>
        <end position="184"/>
    </location>
</feature>
<comment type="caution">
    <text evidence="2">The sequence shown here is derived from an EMBL/GenBank/DDBJ whole genome shotgun (WGS) entry which is preliminary data.</text>
</comment>
<proteinExistence type="predicted"/>
<feature type="region of interest" description="Disordered" evidence="1">
    <location>
        <begin position="162"/>
        <end position="187"/>
    </location>
</feature>
<feature type="compositionally biased region" description="Low complexity" evidence="1">
    <location>
        <begin position="309"/>
        <end position="323"/>
    </location>
</feature>
<feature type="compositionally biased region" description="Low complexity" evidence="1">
    <location>
        <begin position="286"/>
        <end position="300"/>
    </location>
</feature>
<evidence type="ECO:0000313" key="3">
    <source>
        <dbReference type="Proteomes" id="UP001437256"/>
    </source>
</evidence>